<name>A0A9D2RMW4_9MICO</name>
<accession>A0A9D2RMW4</accession>
<evidence type="ECO:0000313" key="1">
    <source>
        <dbReference type="EMBL" id="HJB09709.1"/>
    </source>
</evidence>
<reference evidence="1" key="2">
    <citation type="submission" date="2021-04" db="EMBL/GenBank/DDBJ databases">
        <authorList>
            <person name="Gilroy R."/>
        </authorList>
    </citation>
    <scope>NUCLEOTIDE SEQUENCE</scope>
    <source>
        <strain evidence="1">ChiHjej13B12-24818</strain>
    </source>
</reference>
<dbReference type="Pfam" id="PF05336">
    <property type="entry name" value="rhaM"/>
    <property type="match status" value="1"/>
</dbReference>
<proteinExistence type="predicted"/>
<gene>
    <name evidence="1" type="ORF">H9786_04125</name>
</gene>
<dbReference type="InterPro" id="IPR008000">
    <property type="entry name" value="Rham/fucose_mutarotase"/>
</dbReference>
<evidence type="ECO:0000313" key="2">
    <source>
        <dbReference type="Proteomes" id="UP000823823"/>
    </source>
</evidence>
<dbReference type="AlphaFoldDB" id="A0A9D2RMW4"/>
<dbReference type="InterPro" id="IPR011008">
    <property type="entry name" value="Dimeric_a/b-barrel"/>
</dbReference>
<organism evidence="1 2">
    <name type="scientific">Candidatus Brachybacterium merdavium</name>
    <dbReference type="NCBI Taxonomy" id="2838513"/>
    <lineage>
        <taxon>Bacteria</taxon>
        <taxon>Bacillati</taxon>
        <taxon>Actinomycetota</taxon>
        <taxon>Actinomycetes</taxon>
        <taxon>Micrococcales</taxon>
        <taxon>Dermabacteraceae</taxon>
        <taxon>Brachybacterium</taxon>
    </lineage>
</organism>
<protein>
    <submittedName>
        <fullName evidence="1">L-rhamnose mutarotase</fullName>
    </submittedName>
</protein>
<dbReference type="Proteomes" id="UP000823823">
    <property type="component" value="Unassembled WGS sequence"/>
</dbReference>
<dbReference type="GO" id="GO:0016857">
    <property type="term" value="F:racemase and epimerase activity, acting on carbohydrates and derivatives"/>
    <property type="evidence" value="ECO:0007669"/>
    <property type="project" value="InterPro"/>
</dbReference>
<dbReference type="Gene3D" id="3.30.70.100">
    <property type="match status" value="1"/>
</dbReference>
<dbReference type="EMBL" id="DWZH01000032">
    <property type="protein sequence ID" value="HJB09709.1"/>
    <property type="molecule type" value="Genomic_DNA"/>
</dbReference>
<reference evidence="1" key="1">
    <citation type="journal article" date="2021" name="PeerJ">
        <title>Extensive microbial diversity within the chicken gut microbiome revealed by metagenomics and culture.</title>
        <authorList>
            <person name="Gilroy R."/>
            <person name="Ravi A."/>
            <person name="Getino M."/>
            <person name="Pursley I."/>
            <person name="Horton D.L."/>
            <person name="Alikhan N.F."/>
            <person name="Baker D."/>
            <person name="Gharbi K."/>
            <person name="Hall N."/>
            <person name="Watson M."/>
            <person name="Adriaenssens E.M."/>
            <person name="Foster-Nyarko E."/>
            <person name="Jarju S."/>
            <person name="Secka A."/>
            <person name="Antonio M."/>
            <person name="Oren A."/>
            <person name="Chaudhuri R.R."/>
            <person name="La Ragione R."/>
            <person name="Hildebrand F."/>
            <person name="Pallen M.J."/>
        </authorList>
    </citation>
    <scope>NUCLEOTIDE SEQUENCE</scope>
    <source>
        <strain evidence="1">ChiHjej13B12-24818</strain>
    </source>
</reference>
<dbReference type="SUPFAM" id="SSF54909">
    <property type="entry name" value="Dimeric alpha+beta barrel"/>
    <property type="match status" value="1"/>
</dbReference>
<sequence length="118" mass="13712">MQTIALHTRIAEGREADYVREHRQIPDDLDPALRRAGVRSWRIWRDGRDLFHLLEVEDYRAMRRQLAEDPANQRWQEHINQFLEVADSYEGADDGIEHVWSLPAQPPAGDAAVQEGSR</sequence>
<comment type="caution">
    <text evidence="1">The sequence shown here is derived from an EMBL/GenBank/DDBJ whole genome shotgun (WGS) entry which is preliminary data.</text>
</comment>